<evidence type="ECO:0000313" key="1">
    <source>
        <dbReference type="EMBL" id="ACL42407.1"/>
    </source>
</evidence>
<geneLocation type="plasmid" evidence="1 2">
    <name>pACHL01</name>
</geneLocation>
<dbReference type="AlphaFoldDB" id="B8HJ10"/>
<dbReference type="Proteomes" id="UP000002505">
    <property type="component" value="Plasmid pACHL01"/>
</dbReference>
<dbReference type="HOGENOM" id="CLU_2115912_0_0_11"/>
<sequence length="114" mass="12440">MKPMEENAPRPGVRTGIPLKLSAETLATPKLRISVGIGHVYKDKADGSLWTLTGLRSGRAVILVSATPGGGTRDRVPVDTTLADDYEHVGCDHENHCCTEHRTHVMPHRGCMMR</sequence>
<dbReference type="EMBL" id="CP001342">
    <property type="protein sequence ID" value="ACL42407.1"/>
    <property type="molecule type" value="Genomic_DNA"/>
</dbReference>
<proteinExistence type="predicted"/>
<accession>B8HJ10</accession>
<organism evidence="1 2">
    <name type="scientific">Pseudarthrobacter chlorophenolicus (strain ATCC 700700 / DSM 12829 / CIP 107037 / JCM 12360 / KCTC 9906 / NCIMB 13794 / A6)</name>
    <name type="common">Arthrobacter chlorophenolicus</name>
    <dbReference type="NCBI Taxonomy" id="452863"/>
    <lineage>
        <taxon>Bacteria</taxon>
        <taxon>Bacillati</taxon>
        <taxon>Actinomycetota</taxon>
        <taxon>Actinomycetes</taxon>
        <taxon>Micrococcales</taxon>
        <taxon>Micrococcaceae</taxon>
        <taxon>Pseudarthrobacter</taxon>
    </lineage>
</organism>
<keyword evidence="1" id="KW-0614">Plasmid</keyword>
<keyword evidence="2" id="KW-1185">Reference proteome</keyword>
<protein>
    <submittedName>
        <fullName evidence="1">Uncharacterized protein</fullName>
    </submittedName>
</protein>
<name>B8HJ10_PSECP</name>
<reference evidence="1" key="1">
    <citation type="submission" date="2009-01" db="EMBL/GenBank/DDBJ databases">
        <title>Complete sequence of plasmid1 of Arthrobacter chlorophenolicus A6.</title>
        <authorList>
            <consortium name="US DOE Joint Genome Institute"/>
            <person name="Lucas S."/>
            <person name="Copeland A."/>
            <person name="Lapidus A."/>
            <person name="Glavina del Rio T."/>
            <person name="Tice H."/>
            <person name="Bruce D."/>
            <person name="Goodwin L."/>
            <person name="Pitluck S."/>
            <person name="Goltsman E."/>
            <person name="Clum A."/>
            <person name="Larimer F."/>
            <person name="Land M."/>
            <person name="Hauser L."/>
            <person name="Kyrpides N."/>
            <person name="Mikhailova N."/>
            <person name="Jansson J."/>
            <person name="Richardson P."/>
        </authorList>
    </citation>
    <scope>NUCLEOTIDE SEQUENCE [LARGE SCALE GENOMIC DNA]</scope>
    <source>
        <strain evidence="1">A6</strain>
        <plasmid evidence="1">pACHL01</plasmid>
    </source>
</reference>
<dbReference type="KEGG" id="ach:Achl_4456"/>
<gene>
    <name evidence="1" type="ordered locus">Achl_4456</name>
</gene>
<evidence type="ECO:0000313" key="2">
    <source>
        <dbReference type="Proteomes" id="UP000002505"/>
    </source>
</evidence>